<accession>A0AA40FP47</accession>
<keyword evidence="2" id="KW-0963">Cytoplasm</keyword>
<comment type="caution">
    <text evidence="7">The sequence shown here is derived from an EMBL/GenBank/DDBJ whole genome shotgun (WGS) entry which is preliminary data.</text>
</comment>
<dbReference type="GO" id="GO:0015630">
    <property type="term" value="C:microtubule cytoskeleton"/>
    <property type="evidence" value="ECO:0007669"/>
    <property type="project" value="TreeGrafter"/>
</dbReference>
<dbReference type="EMBL" id="JAHYIQ010000023">
    <property type="protein sequence ID" value="KAK1122429.1"/>
    <property type="molecule type" value="Genomic_DNA"/>
</dbReference>
<dbReference type="SUPFAM" id="SSF56059">
    <property type="entry name" value="Glutathione synthetase ATP-binding domain-like"/>
    <property type="match status" value="1"/>
</dbReference>
<keyword evidence="8" id="KW-1185">Reference proteome</keyword>
<evidence type="ECO:0000256" key="6">
    <source>
        <dbReference type="SAM" id="MobiDB-lite"/>
    </source>
</evidence>
<keyword evidence="3" id="KW-0436">Ligase</keyword>
<evidence type="ECO:0000256" key="1">
    <source>
        <dbReference type="ARBA" id="ARBA00004496"/>
    </source>
</evidence>
<evidence type="ECO:0000256" key="2">
    <source>
        <dbReference type="ARBA" id="ARBA00022490"/>
    </source>
</evidence>
<dbReference type="AlphaFoldDB" id="A0AA40FP47"/>
<evidence type="ECO:0000256" key="3">
    <source>
        <dbReference type="ARBA" id="ARBA00022598"/>
    </source>
</evidence>
<evidence type="ECO:0000256" key="5">
    <source>
        <dbReference type="ARBA" id="ARBA00022840"/>
    </source>
</evidence>
<dbReference type="GO" id="GO:0005737">
    <property type="term" value="C:cytoplasm"/>
    <property type="evidence" value="ECO:0007669"/>
    <property type="project" value="UniProtKB-SubCell"/>
</dbReference>
<sequence>MQHDCAAEVQEDSGRERADTQRASLESSELQGISEVCISMRLLNVEQLGRLSSFFRNTDRESAWEKLIKPGIKQNLIGALLASQENMVNRKNSFQLYGADFLIMDDLSVWLIEINTNPRLHPPSSTVTEKLYPEIIEDTIKGSC</sequence>
<protein>
    <submittedName>
        <fullName evidence="7">Uncharacterized protein</fullName>
    </submittedName>
</protein>
<feature type="compositionally biased region" description="Basic and acidic residues" evidence="6">
    <location>
        <begin position="1"/>
        <end position="20"/>
    </location>
</feature>
<dbReference type="PANTHER" id="PTHR45870">
    <property type="entry name" value="TUBULIN MONOGLYCYLASE TTLL3"/>
    <property type="match status" value="1"/>
</dbReference>
<proteinExistence type="predicted"/>
<evidence type="ECO:0000313" key="7">
    <source>
        <dbReference type="EMBL" id="KAK1122429.1"/>
    </source>
</evidence>
<reference evidence="7" key="1">
    <citation type="submission" date="2021-10" db="EMBL/GenBank/DDBJ databases">
        <title>Melipona bicolor Genome sequencing and assembly.</title>
        <authorList>
            <person name="Araujo N.S."/>
            <person name="Arias M.C."/>
        </authorList>
    </citation>
    <scope>NUCLEOTIDE SEQUENCE</scope>
    <source>
        <strain evidence="7">USP_2M_L1-L4_2017</strain>
        <tissue evidence="7">Whole body</tissue>
    </source>
</reference>
<comment type="subcellular location">
    <subcellularLocation>
        <location evidence="1">Cytoplasm</location>
    </subcellularLocation>
</comment>
<name>A0AA40FP47_9HYME</name>
<dbReference type="InterPro" id="IPR051437">
    <property type="entry name" value="TTLL_monoglycylase"/>
</dbReference>
<dbReference type="Proteomes" id="UP001177670">
    <property type="component" value="Unassembled WGS sequence"/>
</dbReference>
<dbReference type="GO" id="GO:0005524">
    <property type="term" value="F:ATP binding"/>
    <property type="evidence" value="ECO:0007669"/>
    <property type="project" value="UniProtKB-KW"/>
</dbReference>
<dbReference type="Gene3D" id="3.30.470.20">
    <property type="entry name" value="ATP-grasp fold, B domain"/>
    <property type="match status" value="1"/>
</dbReference>
<evidence type="ECO:0000313" key="8">
    <source>
        <dbReference type="Proteomes" id="UP001177670"/>
    </source>
</evidence>
<dbReference type="PANTHER" id="PTHR45870:SF2">
    <property type="entry name" value="TUBULIN MONOGLYCYLASE TTLL3"/>
    <property type="match status" value="1"/>
</dbReference>
<dbReference type="InterPro" id="IPR004344">
    <property type="entry name" value="TTL/TTLL_fam"/>
</dbReference>
<dbReference type="GO" id="GO:0070736">
    <property type="term" value="F:protein-glycine ligase activity, initiating"/>
    <property type="evidence" value="ECO:0007669"/>
    <property type="project" value="TreeGrafter"/>
</dbReference>
<organism evidence="7 8">
    <name type="scientific">Melipona bicolor</name>
    <dbReference type="NCBI Taxonomy" id="60889"/>
    <lineage>
        <taxon>Eukaryota</taxon>
        <taxon>Metazoa</taxon>
        <taxon>Ecdysozoa</taxon>
        <taxon>Arthropoda</taxon>
        <taxon>Hexapoda</taxon>
        <taxon>Insecta</taxon>
        <taxon>Pterygota</taxon>
        <taxon>Neoptera</taxon>
        <taxon>Endopterygota</taxon>
        <taxon>Hymenoptera</taxon>
        <taxon>Apocrita</taxon>
        <taxon>Aculeata</taxon>
        <taxon>Apoidea</taxon>
        <taxon>Anthophila</taxon>
        <taxon>Apidae</taxon>
        <taxon>Melipona</taxon>
    </lineage>
</organism>
<feature type="region of interest" description="Disordered" evidence="6">
    <location>
        <begin position="1"/>
        <end position="26"/>
    </location>
</feature>
<keyword evidence="5" id="KW-0067">ATP-binding</keyword>
<evidence type="ECO:0000256" key="4">
    <source>
        <dbReference type="ARBA" id="ARBA00022741"/>
    </source>
</evidence>
<gene>
    <name evidence="7" type="ORF">K0M31_009651</name>
</gene>
<keyword evidence="4" id="KW-0547">Nucleotide-binding</keyword>
<dbReference type="Pfam" id="PF03133">
    <property type="entry name" value="TTL"/>
    <property type="match status" value="1"/>
</dbReference>